<proteinExistence type="inferred from homology"/>
<dbReference type="InterPro" id="IPR012337">
    <property type="entry name" value="RNaseH-like_sf"/>
</dbReference>
<dbReference type="Proteomes" id="UP000003160">
    <property type="component" value="Unassembled WGS sequence"/>
</dbReference>
<evidence type="ECO:0000313" key="8">
    <source>
        <dbReference type="Proteomes" id="UP000003160"/>
    </source>
</evidence>
<keyword evidence="2" id="KW-0815">Transposition</keyword>
<reference evidence="7 8" key="1">
    <citation type="submission" date="2009-10" db="EMBL/GenBank/DDBJ databases">
        <authorList>
            <person name="Qin X."/>
            <person name="Bachman B."/>
            <person name="Battles P."/>
            <person name="Bell A."/>
            <person name="Bess C."/>
            <person name="Bickham C."/>
            <person name="Chaboub L."/>
            <person name="Chen D."/>
            <person name="Coyle M."/>
            <person name="Deiros D.R."/>
            <person name="Dinh H."/>
            <person name="Forbes L."/>
            <person name="Fowler G."/>
            <person name="Francisco L."/>
            <person name="Fu Q."/>
            <person name="Gubbala S."/>
            <person name="Hale W."/>
            <person name="Han Y."/>
            <person name="Hemphill L."/>
            <person name="Highlander S.K."/>
            <person name="Hirani K."/>
            <person name="Hogues M."/>
            <person name="Jackson L."/>
            <person name="Jakkamsetti A."/>
            <person name="Javaid M."/>
            <person name="Jiang H."/>
            <person name="Korchina V."/>
            <person name="Kovar C."/>
            <person name="Lara F."/>
            <person name="Lee S."/>
            <person name="Mata R."/>
            <person name="Mathew T."/>
            <person name="Moen C."/>
            <person name="Morales K."/>
            <person name="Munidasa M."/>
            <person name="Nazareth L."/>
            <person name="Ngo R."/>
            <person name="Nguyen L."/>
            <person name="Okwuonu G."/>
            <person name="Ongeri F."/>
            <person name="Patil S."/>
            <person name="Petrosino J."/>
            <person name="Pham C."/>
            <person name="Pham P."/>
            <person name="Pu L.-L."/>
            <person name="Puazo M."/>
            <person name="Raj R."/>
            <person name="Reid J."/>
            <person name="Rouhana J."/>
            <person name="Saada N."/>
            <person name="Shang Y."/>
            <person name="Simmons D."/>
            <person name="Thornton R."/>
            <person name="Warren J."/>
            <person name="Weissenberger G."/>
            <person name="Zhang J."/>
            <person name="Zhang L."/>
            <person name="Zhou C."/>
            <person name="Zhu D."/>
            <person name="Muzny D."/>
            <person name="Worley K."/>
            <person name="Gibbs R."/>
        </authorList>
    </citation>
    <scope>NUCLEOTIDE SEQUENCE [LARGE SCALE GENOMIC DNA]</scope>
    <source>
        <strain evidence="7 8">DSM 17361</strain>
    </source>
</reference>
<evidence type="ECO:0000256" key="3">
    <source>
        <dbReference type="ARBA" id="ARBA00023125"/>
    </source>
</evidence>
<dbReference type="InterPro" id="IPR025399">
    <property type="entry name" value="DUF4372"/>
</dbReference>
<sequence>MNIGKYVFAQVIDFIPRYQFDKLVKKYKGDWHAKELTCYNQLLQLLFGQIAGCDSLRDICMCLEAHSGILYHLGIKKSVTHSSLSRANENRDCRIYEELGKYLIALVRPMYSGTKVTEITIENVLYALDSTTISTSIVLAAWALGKYSKGAVKMHTLLDLRGSIPANLHVTDGKWHDSNELDEIVPEPFAFYMMDKAYVDFIALFRFHKAGAYWISRPKDNMKHEVVNHCLDIDPSTGICGDFIIKLTTPKSKKLYPEPIRMVTYHDSVTGNDVEFITNNFEISAIEVANLYRHRWDIEVFFKWIKQNIVVKTLWGYSENAVRIHLWVAIITYLIIAKIKADYKSPYSITEVAMLIRISALERVDLRDLITRPKESTIQKQNVKDPMLFDNI</sequence>
<dbReference type="OrthoDB" id="7327264at2"/>
<dbReference type="PANTHER" id="PTHR33258:SF1">
    <property type="entry name" value="TRANSPOSASE INSL FOR INSERTION SEQUENCE ELEMENT IS186A-RELATED"/>
    <property type="match status" value="1"/>
</dbReference>
<dbReference type="EMBL" id="ACKS01000003">
    <property type="protein sequence ID" value="EFA45572.1"/>
    <property type="molecule type" value="Genomic_DNA"/>
</dbReference>
<protein>
    <submittedName>
        <fullName evidence="7">Transposase, IS4 family</fullName>
    </submittedName>
</protein>
<dbReference type="NCBIfam" id="NF033592">
    <property type="entry name" value="transpos_IS4_1"/>
    <property type="match status" value="1"/>
</dbReference>
<dbReference type="GO" id="GO:0004803">
    <property type="term" value="F:transposase activity"/>
    <property type="evidence" value="ECO:0007669"/>
    <property type="project" value="InterPro"/>
</dbReference>
<dbReference type="InterPro" id="IPR047952">
    <property type="entry name" value="Transpos_IS4"/>
</dbReference>
<keyword evidence="4" id="KW-0233">DNA recombination</keyword>
<dbReference type="AlphaFoldDB" id="D1PSR9"/>
<dbReference type="HOGENOM" id="CLU_043140_0_0_10"/>
<dbReference type="GO" id="GO:0003677">
    <property type="term" value="F:DNA binding"/>
    <property type="evidence" value="ECO:0007669"/>
    <property type="project" value="UniProtKB-KW"/>
</dbReference>
<evidence type="ECO:0000256" key="1">
    <source>
        <dbReference type="ARBA" id="ARBA00010075"/>
    </source>
</evidence>
<organism evidence="7 8">
    <name type="scientific">Hallella bergensis DSM 17361</name>
    <dbReference type="NCBI Taxonomy" id="585502"/>
    <lineage>
        <taxon>Bacteria</taxon>
        <taxon>Pseudomonadati</taxon>
        <taxon>Bacteroidota</taxon>
        <taxon>Bacteroidia</taxon>
        <taxon>Bacteroidales</taxon>
        <taxon>Prevotellaceae</taxon>
        <taxon>Hallella</taxon>
    </lineage>
</organism>
<evidence type="ECO:0000259" key="5">
    <source>
        <dbReference type="Pfam" id="PF01609"/>
    </source>
</evidence>
<dbReference type="RefSeq" id="WP_007175490.1">
    <property type="nucleotide sequence ID" value="NZ_GG704794.1"/>
</dbReference>
<gene>
    <name evidence="7" type="ORF">HMPREF0645_0004</name>
</gene>
<keyword evidence="8" id="KW-1185">Reference proteome</keyword>
<dbReference type="InterPro" id="IPR002559">
    <property type="entry name" value="Transposase_11"/>
</dbReference>
<feature type="domain" description="DUF4372" evidence="6">
    <location>
        <begin position="4"/>
        <end position="76"/>
    </location>
</feature>
<evidence type="ECO:0000256" key="2">
    <source>
        <dbReference type="ARBA" id="ARBA00022578"/>
    </source>
</evidence>
<comment type="similarity">
    <text evidence="1">Belongs to the transposase 11 family.</text>
</comment>
<dbReference type="Pfam" id="PF14294">
    <property type="entry name" value="DUF4372"/>
    <property type="match status" value="1"/>
</dbReference>
<name>D1PSR9_9BACT</name>
<feature type="domain" description="Transposase IS4-like" evidence="5">
    <location>
        <begin position="126"/>
        <end position="334"/>
    </location>
</feature>
<evidence type="ECO:0000256" key="4">
    <source>
        <dbReference type="ARBA" id="ARBA00023172"/>
    </source>
</evidence>
<comment type="caution">
    <text evidence="7">The sequence shown here is derived from an EMBL/GenBank/DDBJ whole genome shotgun (WGS) entry which is preliminary data.</text>
</comment>
<dbReference type="Pfam" id="PF01609">
    <property type="entry name" value="DDE_Tnp_1"/>
    <property type="match status" value="1"/>
</dbReference>
<dbReference type="eggNOG" id="COG3385">
    <property type="taxonomic scope" value="Bacteria"/>
</dbReference>
<dbReference type="SUPFAM" id="SSF53098">
    <property type="entry name" value="Ribonuclease H-like"/>
    <property type="match status" value="1"/>
</dbReference>
<dbReference type="PANTHER" id="PTHR33258">
    <property type="entry name" value="TRANSPOSASE INSL FOR INSERTION SEQUENCE ELEMENT IS186A-RELATED"/>
    <property type="match status" value="1"/>
</dbReference>
<evidence type="ECO:0000259" key="6">
    <source>
        <dbReference type="Pfam" id="PF14294"/>
    </source>
</evidence>
<accession>D1PSR9</accession>
<dbReference type="GO" id="GO:0006313">
    <property type="term" value="P:DNA transposition"/>
    <property type="evidence" value="ECO:0007669"/>
    <property type="project" value="InterPro"/>
</dbReference>
<keyword evidence="3" id="KW-0238">DNA-binding</keyword>
<evidence type="ECO:0000313" key="7">
    <source>
        <dbReference type="EMBL" id="EFA45572.1"/>
    </source>
</evidence>